<dbReference type="GO" id="GO:0008843">
    <property type="term" value="F:endochitinase activity"/>
    <property type="evidence" value="ECO:0007669"/>
    <property type="project" value="UniProtKB-EC"/>
</dbReference>
<keyword evidence="3 4" id="KW-0147">Chitin-binding</keyword>
<dbReference type="PROSITE" id="PS00026">
    <property type="entry name" value="CHIT_BIND_I_1"/>
    <property type="match status" value="1"/>
</dbReference>
<dbReference type="InterPro" id="IPR050314">
    <property type="entry name" value="Glycosyl_Hydrlase_18"/>
</dbReference>
<feature type="domain" description="Chitin-binding type-1" evidence="6">
    <location>
        <begin position="118"/>
        <end position="163"/>
    </location>
</feature>
<dbReference type="CDD" id="cd00035">
    <property type="entry name" value="ChtBD1"/>
    <property type="match status" value="1"/>
</dbReference>
<keyword evidence="4" id="KW-1015">Disulfide bond</keyword>
<keyword evidence="5" id="KW-0812">Transmembrane</keyword>
<evidence type="ECO:0000256" key="4">
    <source>
        <dbReference type="PROSITE-ProRule" id="PRU00261"/>
    </source>
</evidence>
<dbReference type="PROSITE" id="PS50941">
    <property type="entry name" value="CHIT_BIND_I_2"/>
    <property type="match status" value="1"/>
</dbReference>
<dbReference type="SMART" id="SM00636">
    <property type="entry name" value="Glyco_18"/>
    <property type="match status" value="1"/>
</dbReference>
<dbReference type="InterPro" id="IPR001223">
    <property type="entry name" value="Glyco_hydro18_cat"/>
</dbReference>
<dbReference type="InterPro" id="IPR011583">
    <property type="entry name" value="Chitinase_II/V-like_cat"/>
</dbReference>
<dbReference type="InterPro" id="IPR018371">
    <property type="entry name" value="Chitin-binding_1_CS"/>
</dbReference>
<organism evidence="8 9">
    <name type="scientific">Achaetomium macrosporum</name>
    <dbReference type="NCBI Taxonomy" id="79813"/>
    <lineage>
        <taxon>Eukaryota</taxon>
        <taxon>Fungi</taxon>
        <taxon>Dikarya</taxon>
        <taxon>Ascomycota</taxon>
        <taxon>Pezizomycotina</taxon>
        <taxon>Sordariomycetes</taxon>
        <taxon>Sordariomycetidae</taxon>
        <taxon>Sordariales</taxon>
        <taxon>Chaetomiaceae</taxon>
        <taxon>Achaetomium</taxon>
    </lineage>
</organism>
<dbReference type="SMART" id="SM00270">
    <property type="entry name" value="ChtBD1"/>
    <property type="match status" value="2"/>
</dbReference>
<feature type="domain" description="GH18" evidence="7">
    <location>
        <begin position="178"/>
        <end position="562"/>
    </location>
</feature>
<feature type="transmembrane region" description="Helical" evidence="5">
    <location>
        <begin position="12"/>
        <end position="30"/>
    </location>
</feature>
<keyword evidence="5" id="KW-0472">Membrane</keyword>
<evidence type="ECO:0000259" key="6">
    <source>
        <dbReference type="PROSITE" id="PS50941"/>
    </source>
</evidence>
<name>A0AAN7HFX2_9PEZI</name>
<comment type="caution">
    <text evidence="8">The sequence shown here is derived from an EMBL/GenBank/DDBJ whole genome shotgun (WGS) entry which is preliminary data.</text>
</comment>
<gene>
    <name evidence="8" type="ORF">C8A03DRAFT_30078</name>
</gene>
<feature type="disulfide bond" evidence="4">
    <location>
        <begin position="137"/>
        <end position="151"/>
    </location>
</feature>
<dbReference type="GO" id="GO:0005975">
    <property type="term" value="P:carbohydrate metabolic process"/>
    <property type="evidence" value="ECO:0007669"/>
    <property type="project" value="InterPro"/>
</dbReference>
<dbReference type="Gene3D" id="3.30.60.10">
    <property type="entry name" value="Endochitinase-like"/>
    <property type="match status" value="1"/>
</dbReference>
<keyword evidence="9" id="KW-1185">Reference proteome</keyword>
<dbReference type="InterPro" id="IPR029070">
    <property type="entry name" value="Chitinase_insertion_sf"/>
</dbReference>
<keyword evidence="5" id="KW-1133">Transmembrane helix</keyword>
<dbReference type="SUPFAM" id="SSF54556">
    <property type="entry name" value="Chitinase insertion domain"/>
    <property type="match status" value="1"/>
</dbReference>
<dbReference type="Proteomes" id="UP001303760">
    <property type="component" value="Unassembled WGS sequence"/>
</dbReference>
<dbReference type="GO" id="GO:0008061">
    <property type="term" value="F:chitin binding"/>
    <property type="evidence" value="ECO:0007669"/>
    <property type="project" value="UniProtKB-UniRule"/>
</dbReference>
<dbReference type="Gene3D" id="3.20.20.80">
    <property type="entry name" value="Glycosidases"/>
    <property type="match status" value="1"/>
</dbReference>
<accession>A0AAN7HFX2</accession>
<dbReference type="PANTHER" id="PTHR11177">
    <property type="entry name" value="CHITINASE"/>
    <property type="match status" value="1"/>
</dbReference>
<sequence length="1663" mass="182120">MAHQEAPPSNLGRRYAVLWLCLATALAYFVTRRELYFPPLDLAINIGPSDKSVVSVAESSSRSEQWPSPLRRDDYSYSKDKPCANGACCGSYFGGTTGTCGYGPTYCGADFTSNCNATAECGKDAVPAGKTCPLNVCCSEWGFCGTTTDFCLPSKNCQSHCVEHPSPPAGKNGGSVLNRVIGYYEAWSARRDCYKFPPGAIPVQGSTHVNFAFAYIDPKTFKITTMDSTTPASLFTETADVHTPKSDSENLEVWVSIGGWNFSDSNTATQPVFSNIAGSAKNRQAFANNLVSFMKGVPDRGGKTEDTKSFISLLKTMRATFDAAGGYGISFTIPSSYWYLRWFDVPGILEYADWANLMSKLSTFKRSAGKDRYEANTSLSGYDIHGVWDGNNPIGSHILAHTNLTEIQLAVELLWRVGMPPEKVVLGMGFYGRSFQLEHESCGGPGCPFKGPADAGICSNNAGTLAYFEIMDILDKQKPKAMHDEHAAIKYVQFGANKDQWISYDDKDTFEQKVDWANGLEANLSLGGLMIWSIDQEDTKFTALKGLTGKDLPTFSDALAATKSAAGNWASQNGQKCIMTECLGDDRVGGWGAGWAIAPGGGAFKNNCGKNENKYILCPLNQMPSSCTWRGGETKCACHGQCHAGEVTLFHSRHGSRSCCRPGWQAFCCESNTWSNLVVGCHFPKDYSCAANEHLVQYRQYPTYYDSMDGSTYFDKQACDDNECADWEIEMLTDDYGDGFDMCNWFRSRVLCCKPPANLNAFLPVPLDKLFPTLPPTTSVPNFDLQQLASATTYTGQDSVPEAFGMVVIDGPQDVVTNLATRDVTHLEFLNCEPSRKHDMKTYTLHYVCMDDSSDSNCDAVHEGGAEGTIIRLPEGCGYATYGVVHEIRPAVNVTVPEDVLKRAPANAVVYELEFSYDFKRVKRGSSDVFIRIDYGWACEYWDTIVAGDPIRSKRGLDETLDKRFWSPKSNMWRNLISTVHAVDETGPQGDYKPQLVARNFSRVIYQQDSTSKCNDTAFMAAKLSGIFSSAIRWGFTMDAYGFFDSKMDLSGDFAFKGRGELNIAGATKTADLWLSDISDYSFSHPGIVSFSPKIILGVALAGAGHIDADFTVSFLGGSGSTLMVHAPPSLGNMSGDLRGESVDDAWSGKVSASRTSGAPADGTIFGADSMVMDSTTMVMRSWMDVEVYELGSTLVAGKAQFLAQNSHYIRVSSDGSTVNVTDGEHSASVEAYASSISSAWETDESSHDVGCKSFTQTVHSAGAPGEDPKDNKPPKWSGMAALAGYYMNCSRGSELKCLYPYNLSMIIPDFDVHPANGLVYERRKRWSPALDLTEVGPLGTGGKRPFTVKGTNGRSFTIYSHTYPNGQSGNSLLGINPNAGFWTLADPLNCESYAMTDDGDPNDGEFVTEHTVELSYLGQLLSFMLTGSARMPGGSVYAPYSARPIDYGLLEPNSFFQRPWSQWDPTGQHPYPNLSPLDEVFQMMGDTVNPDGFVNADATLNGFKMRVWNGNAPVADDTWAENQWDDTSDDRGPARAEEAMSAIRTTLGVFSYVNARSIHDHMTAIVNGRRAMFQRFDEAVNRVSGQTIHTSRLHIEFWLNVMVPRIESVDNWVNSRLNGLQQVWQARLDYLQNNPSNSQGVANADGILESTKALRAQVKTQC</sequence>
<evidence type="ECO:0000313" key="8">
    <source>
        <dbReference type="EMBL" id="KAK4241773.1"/>
    </source>
</evidence>
<feature type="disulfide bond" evidence="4">
    <location>
        <begin position="132"/>
        <end position="144"/>
    </location>
</feature>
<protein>
    <recommendedName>
        <fullName evidence="2">chitinase</fullName>
        <ecNumber evidence="2">3.2.1.14</ecNumber>
    </recommendedName>
</protein>
<evidence type="ECO:0000256" key="1">
    <source>
        <dbReference type="ARBA" id="ARBA00008682"/>
    </source>
</evidence>
<dbReference type="InterPro" id="IPR001002">
    <property type="entry name" value="Chitin-bd_1"/>
</dbReference>
<dbReference type="InterPro" id="IPR017853">
    <property type="entry name" value="GH"/>
</dbReference>
<dbReference type="Pfam" id="PF00187">
    <property type="entry name" value="Chitin_bind_1"/>
    <property type="match status" value="1"/>
</dbReference>
<dbReference type="SUPFAM" id="SSF51445">
    <property type="entry name" value="(Trans)glycosidases"/>
    <property type="match status" value="1"/>
</dbReference>
<evidence type="ECO:0000256" key="5">
    <source>
        <dbReference type="SAM" id="Phobius"/>
    </source>
</evidence>
<comment type="similarity">
    <text evidence="1">Belongs to the glycosyl hydrolase 18 family. Chitinase class V subfamily.</text>
</comment>
<dbReference type="InterPro" id="IPR036861">
    <property type="entry name" value="Endochitinase-like_sf"/>
</dbReference>
<evidence type="ECO:0000256" key="2">
    <source>
        <dbReference type="ARBA" id="ARBA00012729"/>
    </source>
</evidence>
<dbReference type="EMBL" id="MU860017">
    <property type="protein sequence ID" value="KAK4241773.1"/>
    <property type="molecule type" value="Genomic_DNA"/>
</dbReference>
<evidence type="ECO:0000259" key="7">
    <source>
        <dbReference type="PROSITE" id="PS51910"/>
    </source>
</evidence>
<dbReference type="Pfam" id="PF00704">
    <property type="entry name" value="Glyco_hydro_18"/>
    <property type="match status" value="1"/>
</dbReference>
<dbReference type="PROSITE" id="PS51910">
    <property type="entry name" value="GH18_2"/>
    <property type="match status" value="1"/>
</dbReference>
<reference evidence="8" key="1">
    <citation type="journal article" date="2023" name="Mol. Phylogenet. Evol.">
        <title>Genome-scale phylogeny and comparative genomics of the fungal order Sordariales.</title>
        <authorList>
            <person name="Hensen N."/>
            <person name="Bonometti L."/>
            <person name="Westerberg I."/>
            <person name="Brannstrom I.O."/>
            <person name="Guillou S."/>
            <person name="Cros-Aarteil S."/>
            <person name="Calhoun S."/>
            <person name="Haridas S."/>
            <person name="Kuo A."/>
            <person name="Mondo S."/>
            <person name="Pangilinan J."/>
            <person name="Riley R."/>
            <person name="LaButti K."/>
            <person name="Andreopoulos B."/>
            <person name="Lipzen A."/>
            <person name="Chen C."/>
            <person name="Yan M."/>
            <person name="Daum C."/>
            <person name="Ng V."/>
            <person name="Clum A."/>
            <person name="Steindorff A."/>
            <person name="Ohm R.A."/>
            <person name="Martin F."/>
            <person name="Silar P."/>
            <person name="Natvig D.O."/>
            <person name="Lalanne C."/>
            <person name="Gautier V."/>
            <person name="Ament-Velasquez S.L."/>
            <person name="Kruys A."/>
            <person name="Hutchinson M.I."/>
            <person name="Powell A.J."/>
            <person name="Barry K."/>
            <person name="Miller A.N."/>
            <person name="Grigoriev I.V."/>
            <person name="Debuchy R."/>
            <person name="Gladieux P."/>
            <person name="Hiltunen Thoren M."/>
            <person name="Johannesson H."/>
        </authorList>
    </citation>
    <scope>NUCLEOTIDE SEQUENCE</scope>
    <source>
        <strain evidence="8">CBS 532.94</strain>
    </source>
</reference>
<evidence type="ECO:0000256" key="3">
    <source>
        <dbReference type="ARBA" id="ARBA00022669"/>
    </source>
</evidence>
<proteinExistence type="inferred from homology"/>
<comment type="caution">
    <text evidence="4">Lacks conserved residue(s) required for the propagation of feature annotation.</text>
</comment>
<dbReference type="Gene3D" id="3.10.50.10">
    <property type="match status" value="1"/>
</dbReference>
<dbReference type="EC" id="3.2.1.14" evidence="2"/>
<reference evidence="8" key="2">
    <citation type="submission" date="2023-05" db="EMBL/GenBank/DDBJ databases">
        <authorList>
            <consortium name="Lawrence Berkeley National Laboratory"/>
            <person name="Steindorff A."/>
            <person name="Hensen N."/>
            <person name="Bonometti L."/>
            <person name="Westerberg I."/>
            <person name="Brannstrom I.O."/>
            <person name="Guillou S."/>
            <person name="Cros-Aarteil S."/>
            <person name="Calhoun S."/>
            <person name="Haridas S."/>
            <person name="Kuo A."/>
            <person name="Mondo S."/>
            <person name="Pangilinan J."/>
            <person name="Riley R."/>
            <person name="Labutti K."/>
            <person name="Andreopoulos B."/>
            <person name="Lipzen A."/>
            <person name="Chen C."/>
            <person name="Yanf M."/>
            <person name="Daum C."/>
            <person name="Ng V."/>
            <person name="Clum A."/>
            <person name="Ohm R."/>
            <person name="Martin F."/>
            <person name="Silar P."/>
            <person name="Natvig D."/>
            <person name="Lalanne C."/>
            <person name="Gautier V."/>
            <person name="Ament-Velasquez S.L."/>
            <person name="Kruys A."/>
            <person name="Hutchinson M.I."/>
            <person name="Powell A.J."/>
            <person name="Barry K."/>
            <person name="Miller A.N."/>
            <person name="Grigoriev I.V."/>
            <person name="Debuchy R."/>
            <person name="Gladieux P."/>
            <person name="Thoren M.H."/>
            <person name="Johannesson H."/>
        </authorList>
    </citation>
    <scope>NUCLEOTIDE SEQUENCE</scope>
    <source>
        <strain evidence="8">CBS 532.94</strain>
    </source>
</reference>
<feature type="disulfide bond" evidence="4">
    <location>
        <begin position="157"/>
        <end position="161"/>
    </location>
</feature>
<dbReference type="SUPFAM" id="SSF57016">
    <property type="entry name" value="Plant lectins/antimicrobial peptides"/>
    <property type="match status" value="1"/>
</dbReference>
<dbReference type="PANTHER" id="PTHR11177:SF397">
    <property type="entry name" value="CHITINASE"/>
    <property type="match status" value="1"/>
</dbReference>
<evidence type="ECO:0000313" key="9">
    <source>
        <dbReference type="Proteomes" id="UP001303760"/>
    </source>
</evidence>